<protein>
    <submittedName>
        <fullName evidence="12">Mitochondrial 2-oxoglutarate/malate carrier protein</fullName>
    </submittedName>
</protein>
<dbReference type="GO" id="GO:0055085">
    <property type="term" value="P:transmembrane transport"/>
    <property type="evidence" value="ECO:0007669"/>
    <property type="project" value="InterPro"/>
</dbReference>
<dbReference type="OrthoDB" id="448427at2759"/>
<evidence type="ECO:0000256" key="3">
    <source>
        <dbReference type="ARBA" id="ARBA00022448"/>
    </source>
</evidence>
<keyword evidence="9 10" id="KW-0472">Membrane</keyword>
<feature type="repeat" description="Solcar" evidence="10">
    <location>
        <begin position="206"/>
        <end position="290"/>
    </location>
</feature>
<keyword evidence="8" id="KW-0496">Mitochondrion</keyword>
<evidence type="ECO:0000256" key="10">
    <source>
        <dbReference type="PROSITE-ProRule" id="PRU00282"/>
    </source>
</evidence>
<evidence type="ECO:0000313" key="13">
    <source>
        <dbReference type="Proteomes" id="UP000031668"/>
    </source>
</evidence>
<sequence>MTQTTKDFSKSALFTLSAASGMIATSIVQPIDLVKTRMQLSGMLGSTKEHKTFIHAFRNIQKTEGFFGLYKGLSAALFRQLTYTGTRLGFYSSFEETYKKRYKSNMPTGIRILSACMAGGFGALAGTPAEVALIRMTADGRLKPEERRNYRNVVHALYSIVKNEGVVSLWTGVGPTVTRAVVLNAVQLASYSEIKQFLIRKEFLSDGLFCHFTASFISGFFCAVATTPIDTIKTRIQNSKGEFTGILDVVSQTVKKEGLGSLMKGFTPLYLRIGPHTILTFIVFEQLKKALS</sequence>
<keyword evidence="6" id="KW-0999">Mitochondrion inner membrane</keyword>
<dbReference type="EMBL" id="JWZT01001086">
    <property type="protein sequence ID" value="KII72842.1"/>
    <property type="molecule type" value="Genomic_DNA"/>
</dbReference>
<keyword evidence="7" id="KW-1133">Transmembrane helix</keyword>
<dbReference type="SUPFAM" id="SSF103506">
    <property type="entry name" value="Mitochondrial carrier"/>
    <property type="match status" value="1"/>
</dbReference>
<evidence type="ECO:0000313" key="12">
    <source>
        <dbReference type="EMBL" id="KII72842.1"/>
    </source>
</evidence>
<dbReference type="Pfam" id="PF00153">
    <property type="entry name" value="Mito_carr"/>
    <property type="match status" value="3"/>
</dbReference>
<evidence type="ECO:0000256" key="5">
    <source>
        <dbReference type="ARBA" id="ARBA00022737"/>
    </source>
</evidence>
<comment type="similarity">
    <text evidence="2 11">Belongs to the mitochondrial carrier (TC 2.A.29) family.</text>
</comment>
<evidence type="ECO:0000256" key="1">
    <source>
        <dbReference type="ARBA" id="ARBA00004448"/>
    </source>
</evidence>
<evidence type="ECO:0000256" key="4">
    <source>
        <dbReference type="ARBA" id="ARBA00022692"/>
    </source>
</evidence>
<dbReference type="InterPro" id="IPR050391">
    <property type="entry name" value="Mito_Metabolite_Transporter"/>
</dbReference>
<dbReference type="PANTHER" id="PTHR45618">
    <property type="entry name" value="MITOCHONDRIAL DICARBOXYLATE CARRIER-RELATED"/>
    <property type="match status" value="1"/>
</dbReference>
<dbReference type="FunFam" id="1.50.40.10:FF:000009">
    <property type="entry name" value="Mitochondrial 2-oxoglutarate/malate carrier protein"/>
    <property type="match status" value="1"/>
</dbReference>
<evidence type="ECO:0000256" key="8">
    <source>
        <dbReference type="ARBA" id="ARBA00023128"/>
    </source>
</evidence>
<dbReference type="OMA" id="SIPGYMM"/>
<dbReference type="PRINTS" id="PR00784">
    <property type="entry name" value="MTUNCOUPLING"/>
</dbReference>
<feature type="repeat" description="Solcar" evidence="10">
    <location>
        <begin position="106"/>
        <end position="197"/>
    </location>
</feature>
<evidence type="ECO:0000256" key="6">
    <source>
        <dbReference type="ARBA" id="ARBA00022792"/>
    </source>
</evidence>
<comment type="subcellular location">
    <subcellularLocation>
        <location evidence="1">Mitochondrion inner membrane</location>
        <topology evidence="1">Multi-pass membrane protein</topology>
    </subcellularLocation>
</comment>
<name>A0A0C2NFP1_THEKT</name>
<evidence type="ECO:0000256" key="7">
    <source>
        <dbReference type="ARBA" id="ARBA00022989"/>
    </source>
</evidence>
<dbReference type="InterPro" id="IPR018108">
    <property type="entry name" value="MCP_transmembrane"/>
</dbReference>
<evidence type="ECO:0000256" key="9">
    <source>
        <dbReference type="ARBA" id="ARBA00023136"/>
    </source>
</evidence>
<dbReference type="GO" id="GO:0005743">
    <property type="term" value="C:mitochondrial inner membrane"/>
    <property type="evidence" value="ECO:0007669"/>
    <property type="project" value="UniProtKB-SubCell"/>
</dbReference>
<dbReference type="AlphaFoldDB" id="A0A0C2NFP1"/>
<dbReference type="Gene3D" id="1.50.40.10">
    <property type="entry name" value="Mitochondrial carrier domain"/>
    <property type="match status" value="1"/>
</dbReference>
<keyword evidence="13" id="KW-1185">Reference proteome</keyword>
<dbReference type="InterPro" id="IPR002067">
    <property type="entry name" value="MCP"/>
</dbReference>
<dbReference type="InterPro" id="IPR023395">
    <property type="entry name" value="MCP_dom_sf"/>
</dbReference>
<evidence type="ECO:0000256" key="11">
    <source>
        <dbReference type="RuleBase" id="RU000488"/>
    </source>
</evidence>
<comment type="caution">
    <text evidence="12">The sequence shown here is derived from an EMBL/GenBank/DDBJ whole genome shotgun (WGS) entry which is preliminary data.</text>
</comment>
<evidence type="ECO:0000256" key="2">
    <source>
        <dbReference type="ARBA" id="ARBA00006375"/>
    </source>
</evidence>
<feature type="repeat" description="Solcar" evidence="10">
    <location>
        <begin position="12"/>
        <end position="97"/>
    </location>
</feature>
<keyword evidence="3 11" id="KW-0813">Transport</keyword>
<dbReference type="PROSITE" id="PS50920">
    <property type="entry name" value="SOLCAR"/>
    <property type="match status" value="3"/>
</dbReference>
<accession>A0A0C2NFP1</accession>
<organism evidence="12 13">
    <name type="scientific">Thelohanellus kitauei</name>
    <name type="common">Myxosporean</name>
    <dbReference type="NCBI Taxonomy" id="669202"/>
    <lineage>
        <taxon>Eukaryota</taxon>
        <taxon>Metazoa</taxon>
        <taxon>Cnidaria</taxon>
        <taxon>Myxozoa</taxon>
        <taxon>Myxosporea</taxon>
        <taxon>Bivalvulida</taxon>
        <taxon>Platysporina</taxon>
        <taxon>Myxobolidae</taxon>
        <taxon>Thelohanellus</taxon>
    </lineage>
</organism>
<keyword evidence="4 10" id="KW-0812">Transmembrane</keyword>
<keyword evidence="5" id="KW-0677">Repeat</keyword>
<dbReference type="Proteomes" id="UP000031668">
    <property type="component" value="Unassembled WGS sequence"/>
</dbReference>
<proteinExistence type="inferred from homology"/>
<gene>
    <name evidence="12" type="ORF">RF11_04800</name>
</gene>
<reference evidence="12 13" key="1">
    <citation type="journal article" date="2014" name="Genome Biol. Evol.">
        <title>The genome of the myxosporean Thelohanellus kitauei shows adaptations to nutrient acquisition within its fish host.</title>
        <authorList>
            <person name="Yang Y."/>
            <person name="Xiong J."/>
            <person name="Zhou Z."/>
            <person name="Huo F."/>
            <person name="Miao W."/>
            <person name="Ran C."/>
            <person name="Liu Y."/>
            <person name="Zhang J."/>
            <person name="Feng J."/>
            <person name="Wang M."/>
            <person name="Wang M."/>
            <person name="Wang L."/>
            <person name="Yao B."/>
        </authorList>
    </citation>
    <scope>NUCLEOTIDE SEQUENCE [LARGE SCALE GENOMIC DNA]</scope>
    <source>
        <strain evidence="12">Wuqing</strain>
    </source>
</reference>